<accession>A0A3N7HPJ4</accession>
<dbReference type="OrthoDB" id="9181522at2"/>
<comment type="caution">
    <text evidence="1">The sequence shown here is derived from an EMBL/GenBank/DDBJ whole genome shotgun (WGS) entry which is preliminary data.</text>
</comment>
<evidence type="ECO:0000313" key="2">
    <source>
        <dbReference type="Proteomes" id="UP000267464"/>
    </source>
</evidence>
<dbReference type="Proteomes" id="UP000267464">
    <property type="component" value="Unassembled WGS sequence"/>
</dbReference>
<evidence type="ECO:0000313" key="1">
    <source>
        <dbReference type="EMBL" id="RQP23036.1"/>
    </source>
</evidence>
<protein>
    <submittedName>
        <fullName evidence="1">Uncharacterized protein</fullName>
    </submittedName>
</protein>
<dbReference type="EMBL" id="QUSW01000005">
    <property type="protein sequence ID" value="RQP23036.1"/>
    <property type="molecule type" value="Genomic_DNA"/>
</dbReference>
<organism evidence="1 2">
    <name type="scientific">Piscinibacter terrae</name>
    <dbReference type="NCBI Taxonomy" id="2496871"/>
    <lineage>
        <taxon>Bacteria</taxon>
        <taxon>Pseudomonadati</taxon>
        <taxon>Pseudomonadota</taxon>
        <taxon>Betaproteobacteria</taxon>
        <taxon>Burkholderiales</taxon>
        <taxon>Sphaerotilaceae</taxon>
        <taxon>Piscinibacter</taxon>
    </lineage>
</organism>
<reference evidence="1 2" key="2">
    <citation type="submission" date="2018-12" db="EMBL/GenBank/DDBJ databases">
        <title>Rhizobacter gummiphilus sp. nov., a rubber-degrading bacterium isolated from the soil of a botanical garden in Japan.</title>
        <authorList>
            <person name="Shunsuke S.S."/>
        </authorList>
    </citation>
    <scope>NUCLEOTIDE SEQUENCE [LARGE SCALE GENOMIC DNA]</scope>
    <source>
        <strain evidence="1 2">S-16</strain>
    </source>
</reference>
<dbReference type="RefSeq" id="WP_124541780.1">
    <property type="nucleotide sequence ID" value="NZ_QUSW01000005.1"/>
</dbReference>
<dbReference type="AlphaFoldDB" id="A0A3N7HPJ4"/>
<gene>
    <name evidence="1" type="ORF">DZC73_18075</name>
</gene>
<sequence length="84" mass="9004">MLRDLCTVLEDLHQGLLAAAGQAGNAVRIAQAEMTLPMDCALVLQGGGCVLRADVARNAADTDWLPSRSRLVVHWGEMPTEVFS</sequence>
<reference evidence="1 2" key="1">
    <citation type="submission" date="2018-08" db="EMBL/GenBank/DDBJ databases">
        <authorList>
            <person name="Khan S.A."/>
            <person name="Jeon C.O."/>
            <person name="Chun B.H."/>
            <person name="Jeong S.E."/>
        </authorList>
    </citation>
    <scope>NUCLEOTIDE SEQUENCE [LARGE SCALE GENOMIC DNA]</scope>
    <source>
        <strain evidence="1 2">S-16</strain>
    </source>
</reference>
<keyword evidence="2" id="KW-1185">Reference proteome</keyword>
<name>A0A3N7HPJ4_9BURK</name>
<proteinExistence type="predicted"/>